<evidence type="ECO:0000256" key="1">
    <source>
        <dbReference type="SAM" id="MobiDB-lite"/>
    </source>
</evidence>
<accession>A0ABN9VEY2</accession>
<proteinExistence type="predicted"/>
<comment type="caution">
    <text evidence="2">The sequence shown here is derived from an EMBL/GenBank/DDBJ whole genome shotgun (WGS) entry which is preliminary data.</text>
</comment>
<reference evidence="2" key="1">
    <citation type="submission" date="2023-10" db="EMBL/GenBank/DDBJ databases">
        <authorList>
            <person name="Chen Y."/>
            <person name="Shah S."/>
            <person name="Dougan E. K."/>
            <person name="Thang M."/>
            <person name="Chan C."/>
        </authorList>
    </citation>
    <scope>NUCLEOTIDE SEQUENCE [LARGE SCALE GENOMIC DNA]</scope>
</reference>
<organism evidence="2 3">
    <name type="scientific">Prorocentrum cordatum</name>
    <dbReference type="NCBI Taxonomy" id="2364126"/>
    <lineage>
        <taxon>Eukaryota</taxon>
        <taxon>Sar</taxon>
        <taxon>Alveolata</taxon>
        <taxon>Dinophyceae</taxon>
        <taxon>Prorocentrales</taxon>
        <taxon>Prorocentraceae</taxon>
        <taxon>Prorocentrum</taxon>
    </lineage>
</organism>
<name>A0ABN9VEY2_9DINO</name>
<dbReference type="EMBL" id="CAUYUJ010017001">
    <property type="protein sequence ID" value="CAK0870825.1"/>
    <property type="molecule type" value="Genomic_DNA"/>
</dbReference>
<evidence type="ECO:0000313" key="2">
    <source>
        <dbReference type="EMBL" id="CAK0870825.1"/>
    </source>
</evidence>
<feature type="compositionally biased region" description="Basic residues" evidence="1">
    <location>
        <begin position="55"/>
        <end position="66"/>
    </location>
</feature>
<dbReference type="Proteomes" id="UP001189429">
    <property type="component" value="Unassembled WGS sequence"/>
</dbReference>
<feature type="region of interest" description="Disordered" evidence="1">
    <location>
        <begin position="1"/>
        <end position="79"/>
    </location>
</feature>
<protein>
    <submittedName>
        <fullName evidence="2">Uncharacterized protein</fullName>
    </submittedName>
</protein>
<feature type="compositionally biased region" description="Basic residues" evidence="1">
    <location>
        <begin position="35"/>
        <end position="44"/>
    </location>
</feature>
<evidence type="ECO:0000313" key="3">
    <source>
        <dbReference type="Proteomes" id="UP001189429"/>
    </source>
</evidence>
<feature type="non-terminal residue" evidence="2">
    <location>
        <position position="79"/>
    </location>
</feature>
<sequence length="79" mass="8927">CAPPRRREAVSAPGGRASRGVVRPEPPPHAGAARAQRHAGRAAQRRAPVQDPVRRRPRKRHHRIPSKLHELERFDTEKL</sequence>
<feature type="non-terminal residue" evidence="2">
    <location>
        <position position="1"/>
    </location>
</feature>
<gene>
    <name evidence="2" type="ORF">PCOR1329_LOCUS56818</name>
</gene>
<feature type="compositionally biased region" description="Basic and acidic residues" evidence="1">
    <location>
        <begin position="67"/>
        <end position="79"/>
    </location>
</feature>
<keyword evidence="3" id="KW-1185">Reference proteome</keyword>